<dbReference type="AlphaFoldDB" id="A0A1Y1SE33"/>
<dbReference type="InterPro" id="IPR023091">
    <property type="entry name" value="MetalPrtase_cat_dom_sf_prd"/>
</dbReference>
<dbReference type="NCBIfam" id="TIGR00043">
    <property type="entry name" value="rRNA maturation RNase YbeY"/>
    <property type="match status" value="1"/>
</dbReference>
<dbReference type="GO" id="GO:0008270">
    <property type="term" value="F:zinc ion binding"/>
    <property type="evidence" value="ECO:0007669"/>
    <property type="project" value="UniProtKB-UniRule"/>
</dbReference>
<comment type="cofactor">
    <cofactor evidence="8">
        <name>Zn(2+)</name>
        <dbReference type="ChEBI" id="CHEBI:29105"/>
    </cofactor>
    <text evidence="8">Binds 1 zinc ion.</text>
</comment>
<dbReference type="RefSeq" id="WP_083561494.1">
    <property type="nucleotide sequence ID" value="NZ_AQQV01000002.1"/>
</dbReference>
<keyword evidence="6 8" id="KW-0378">Hydrolase</keyword>
<keyword evidence="8" id="KW-0698">rRNA processing</keyword>
<dbReference type="EMBL" id="AQQV01000002">
    <property type="protein sequence ID" value="ORE87257.1"/>
    <property type="molecule type" value="Genomic_DNA"/>
</dbReference>
<evidence type="ECO:0000256" key="3">
    <source>
        <dbReference type="ARBA" id="ARBA00022722"/>
    </source>
</evidence>
<dbReference type="GO" id="GO:0004521">
    <property type="term" value="F:RNA endonuclease activity"/>
    <property type="evidence" value="ECO:0007669"/>
    <property type="project" value="UniProtKB-UniRule"/>
</dbReference>
<keyword evidence="8" id="KW-0963">Cytoplasm</keyword>
<evidence type="ECO:0000256" key="7">
    <source>
        <dbReference type="ARBA" id="ARBA00022833"/>
    </source>
</evidence>
<dbReference type="Gene3D" id="3.40.390.30">
    <property type="entry name" value="Metalloproteases ('zincins'), catalytic domain"/>
    <property type="match status" value="1"/>
</dbReference>
<dbReference type="InterPro" id="IPR020549">
    <property type="entry name" value="YbeY_CS"/>
</dbReference>
<feature type="binding site" evidence="8">
    <location>
        <position position="126"/>
    </location>
    <ligand>
        <name>Zn(2+)</name>
        <dbReference type="ChEBI" id="CHEBI:29105"/>
        <note>catalytic</note>
    </ligand>
</feature>
<dbReference type="GO" id="GO:0004222">
    <property type="term" value="F:metalloendopeptidase activity"/>
    <property type="evidence" value="ECO:0007669"/>
    <property type="project" value="InterPro"/>
</dbReference>
<keyword evidence="4 8" id="KW-0479">Metal-binding</keyword>
<dbReference type="EC" id="3.1.-.-" evidence="8"/>
<dbReference type="PANTHER" id="PTHR46986">
    <property type="entry name" value="ENDORIBONUCLEASE YBEY, CHLOROPLASTIC"/>
    <property type="match status" value="1"/>
</dbReference>
<dbReference type="InterPro" id="IPR002036">
    <property type="entry name" value="YbeY"/>
</dbReference>
<accession>A0A1Y1SE33</accession>
<dbReference type="OrthoDB" id="9807740at2"/>
<keyword evidence="3 8" id="KW-0540">Nuclease</keyword>
<gene>
    <name evidence="8" type="primary">ybeY</name>
    <name evidence="9" type="ORF">ATO7_09457</name>
</gene>
<evidence type="ECO:0000313" key="9">
    <source>
        <dbReference type="EMBL" id="ORE87257.1"/>
    </source>
</evidence>
<name>A0A1Y1SE33_9GAMM</name>
<comment type="similarity">
    <text evidence="1 8">Belongs to the endoribonuclease YbeY family.</text>
</comment>
<evidence type="ECO:0000256" key="8">
    <source>
        <dbReference type="HAMAP-Rule" id="MF_00009"/>
    </source>
</evidence>
<feature type="binding site" evidence="8">
    <location>
        <position position="120"/>
    </location>
    <ligand>
        <name>Zn(2+)</name>
        <dbReference type="ChEBI" id="CHEBI:29105"/>
        <note>catalytic</note>
    </ligand>
</feature>
<reference evidence="9 10" key="1">
    <citation type="submission" date="2013-04" db="EMBL/GenBank/DDBJ databases">
        <title>Oceanococcus atlanticus 22II-S10r2 Genome Sequencing.</title>
        <authorList>
            <person name="Lai Q."/>
            <person name="Li G."/>
            <person name="Shao Z."/>
        </authorList>
    </citation>
    <scope>NUCLEOTIDE SEQUENCE [LARGE SCALE GENOMIC DNA]</scope>
    <source>
        <strain evidence="9 10">22II-S10r2</strain>
    </source>
</reference>
<dbReference type="HAMAP" id="MF_00009">
    <property type="entry name" value="Endoribonucl_YbeY"/>
    <property type="match status" value="1"/>
</dbReference>
<dbReference type="SUPFAM" id="SSF55486">
    <property type="entry name" value="Metalloproteases ('zincins'), catalytic domain"/>
    <property type="match status" value="1"/>
</dbReference>
<evidence type="ECO:0000256" key="5">
    <source>
        <dbReference type="ARBA" id="ARBA00022759"/>
    </source>
</evidence>
<evidence type="ECO:0000256" key="1">
    <source>
        <dbReference type="ARBA" id="ARBA00010875"/>
    </source>
</evidence>
<keyword evidence="5 8" id="KW-0255">Endonuclease</keyword>
<evidence type="ECO:0000256" key="4">
    <source>
        <dbReference type="ARBA" id="ARBA00022723"/>
    </source>
</evidence>
<comment type="subcellular location">
    <subcellularLocation>
        <location evidence="8">Cytoplasm</location>
    </subcellularLocation>
</comment>
<evidence type="ECO:0000256" key="2">
    <source>
        <dbReference type="ARBA" id="ARBA00022517"/>
    </source>
</evidence>
<feature type="binding site" evidence="8">
    <location>
        <position position="116"/>
    </location>
    <ligand>
        <name>Zn(2+)</name>
        <dbReference type="ChEBI" id="CHEBI:29105"/>
        <note>catalytic</note>
    </ligand>
</feature>
<keyword evidence="7 8" id="KW-0862">Zinc</keyword>
<comment type="function">
    <text evidence="8">Single strand-specific metallo-endoribonuclease involved in late-stage 70S ribosome quality control and in maturation of the 3' terminus of the 16S rRNA.</text>
</comment>
<dbReference type="PROSITE" id="PS01306">
    <property type="entry name" value="UPF0054"/>
    <property type="match status" value="1"/>
</dbReference>
<comment type="caution">
    <text evidence="9">The sequence shown here is derived from an EMBL/GenBank/DDBJ whole genome shotgun (WGS) entry which is preliminary data.</text>
</comment>
<dbReference type="GO" id="GO:0006364">
    <property type="term" value="P:rRNA processing"/>
    <property type="evidence" value="ECO:0007669"/>
    <property type="project" value="UniProtKB-UniRule"/>
</dbReference>
<keyword evidence="2 8" id="KW-0690">Ribosome biogenesis</keyword>
<keyword evidence="10" id="KW-1185">Reference proteome</keyword>
<sequence>MSVSLVVQRACEHDAPQDALLQSWADIALRDHPGVGELVIRIVDEAESQALNAQYRDKDKPTNVLSFTAEPLPEEFAELADEQALGDLVICAAVVAAEAQAQGKSLQAHWAHMVIHGCLHLLGHDHVEADEAERMEDLERKLLAELNFSDPYE</sequence>
<proteinExistence type="inferred from homology"/>
<dbReference type="Pfam" id="PF02130">
    <property type="entry name" value="YbeY"/>
    <property type="match status" value="1"/>
</dbReference>
<evidence type="ECO:0000313" key="10">
    <source>
        <dbReference type="Proteomes" id="UP000192342"/>
    </source>
</evidence>
<dbReference type="PANTHER" id="PTHR46986:SF1">
    <property type="entry name" value="ENDORIBONUCLEASE YBEY, CHLOROPLASTIC"/>
    <property type="match status" value="1"/>
</dbReference>
<dbReference type="GO" id="GO:0005737">
    <property type="term" value="C:cytoplasm"/>
    <property type="evidence" value="ECO:0007669"/>
    <property type="project" value="UniProtKB-SubCell"/>
</dbReference>
<organism evidence="9 10">
    <name type="scientific">Oceanococcus atlanticus</name>
    <dbReference type="NCBI Taxonomy" id="1317117"/>
    <lineage>
        <taxon>Bacteria</taxon>
        <taxon>Pseudomonadati</taxon>
        <taxon>Pseudomonadota</taxon>
        <taxon>Gammaproteobacteria</taxon>
        <taxon>Chromatiales</taxon>
        <taxon>Oceanococcaceae</taxon>
        <taxon>Oceanococcus</taxon>
    </lineage>
</organism>
<protein>
    <recommendedName>
        <fullName evidence="8">Endoribonuclease YbeY</fullName>
        <ecNumber evidence="8">3.1.-.-</ecNumber>
    </recommendedName>
</protein>
<dbReference type="Proteomes" id="UP000192342">
    <property type="component" value="Unassembled WGS sequence"/>
</dbReference>
<keyword evidence="9" id="KW-0346">Stress response</keyword>
<dbReference type="STRING" id="1317117.ATO7_09457"/>
<evidence type="ECO:0000256" key="6">
    <source>
        <dbReference type="ARBA" id="ARBA00022801"/>
    </source>
</evidence>